<feature type="region of interest" description="Disordered" evidence="2">
    <location>
        <begin position="457"/>
        <end position="526"/>
    </location>
</feature>
<protein>
    <submittedName>
        <fullName evidence="3">Uncharacterized protein</fullName>
    </submittedName>
</protein>
<feature type="coiled-coil region" evidence="1">
    <location>
        <begin position="43"/>
        <end position="77"/>
    </location>
</feature>
<proteinExistence type="predicted"/>
<dbReference type="VEuPathDB" id="TriTrypDB:TvY486_0703560"/>
<evidence type="ECO:0000256" key="2">
    <source>
        <dbReference type="SAM" id="MobiDB-lite"/>
    </source>
</evidence>
<keyword evidence="1" id="KW-0175">Coiled coil</keyword>
<name>G0TYH5_TRYVY</name>
<accession>G0TYH5</accession>
<organism evidence="3">
    <name type="scientific">Trypanosoma vivax (strain Y486)</name>
    <dbReference type="NCBI Taxonomy" id="1055687"/>
    <lineage>
        <taxon>Eukaryota</taxon>
        <taxon>Discoba</taxon>
        <taxon>Euglenozoa</taxon>
        <taxon>Kinetoplastea</taxon>
        <taxon>Metakinetoplastina</taxon>
        <taxon>Trypanosomatida</taxon>
        <taxon>Trypanosomatidae</taxon>
        <taxon>Trypanosoma</taxon>
        <taxon>Duttonella</taxon>
    </lineage>
</organism>
<reference evidence="3" key="1">
    <citation type="journal article" date="2012" name="Proc. Natl. Acad. Sci. U.S.A.">
        <title>Antigenic diversity is generated by distinct evolutionary mechanisms in African trypanosome species.</title>
        <authorList>
            <person name="Jackson A.P."/>
            <person name="Berry A."/>
            <person name="Aslett M."/>
            <person name="Allison H.C."/>
            <person name="Burton P."/>
            <person name="Vavrova-Anderson J."/>
            <person name="Brown R."/>
            <person name="Browne H."/>
            <person name="Corton N."/>
            <person name="Hauser H."/>
            <person name="Gamble J."/>
            <person name="Gilderthorp R."/>
            <person name="Marcello L."/>
            <person name="McQuillan J."/>
            <person name="Otto T.D."/>
            <person name="Quail M.A."/>
            <person name="Sanders M.J."/>
            <person name="van Tonder A."/>
            <person name="Ginger M.L."/>
            <person name="Field M.C."/>
            <person name="Barry J.D."/>
            <person name="Hertz-Fowler C."/>
            <person name="Berriman M."/>
        </authorList>
    </citation>
    <scope>NUCLEOTIDE SEQUENCE</scope>
    <source>
        <strain evidence="3">Y486</strain>
    </source>
</reference>
<evidence type="ECO:0000313" key="3">
    <source>
        <dbReference type="EMBL" id="CCC49022.1"/>
    </source>
</evidence>
<dbReference type="OMA" id="RCSEMRE"/>
<feature type="compositionally biased region" description="Basic and acidic residues" evidence="2">
    <location>
        <begin position="571"/>
        <end position="580"/>
    </location>
</feature>
<sequence length="649" mass="72927">MSTLESCTDVLLQQKVVQSSNYERLESRLMEMERTKRLLFFGLKEAITDVERRRQDLNELQQENARLQQMLQRDHVRFDALAVYMRDERKKAVHLQEIMENCTTTWTGCPSRVALLARALQERQVFCTQMEGILIALKRIQELVTVVRLTEAVGVLLNTRLGEHGGEITRLEESVRCECQQLHTRMLHLKQCCSEAGERNAQLWCEAQSLDVLLFSSSIDVSAARLRSSEAEGRSAVMRSALQDALGVGDAHNARKERVMLASKFAMWHCSLFGCVKTVVMERWEAAEGAATAQECALLKRHQRLSEERDQAVQKCGDSKELSALMCLTADGLERRLSSLGILLAALYDFHGRQQTRANDVSCKKASLLTAVSAARSAHEARVIEQRLLLLQSEAREGLCAEESLTRSLFVDGEDNTRKVLITHLKQEVRTLNEQLRQKQMRNAAAMDKADVLDTAVRPVLSERNSTRSSRTKALTEKKRPRGRTETLYVNAPERQTYPQSRHVQKERRESEQAEDDIKSSTHPGAALQERAIIGMRLPLQAVKSSRGAAPIGSVVPDKPYQREGINASSGRKEPARRDPTISVSQHPSVVASPPPKPPSALSVMSKKFSERNTAHSPIQHRPRPTPATSKDLWGSGKHEDIFADVFSF</sequence>
<gene>
    <name evidence="3" type="ORF">TVY486_0703560</name>
</gene>
<feature type="compositionally biased region" description="Polar residues" evidence="2">
    <location>
        <begin position="463"/>
        <end position="473"/>
    </location>
</feature>
<feature type="coiled-coil region" evidence="1">
    <location>
        <begin position="422"/>
        <end position="449"/>
    </location>
</feature>
<evidence type="ECO:0000256" key="1">
    <source>
        <dbReference type="SAM" id="Coils"/>
    </source>
</evidence>
<feature type="compositionally biased region" description="Basic and acidic residues" evidence="2">
    <location>
        <begin position="507"/>
        <end position="520"/>
    </location>
</feature>
<dbReference type="AlphaFoldDB" id="G0TYH5"/>
<dbReference type="EMBL" id="HE573023">
    <property type="protein sequence ID" value="CCC49022.1"/>
    <property type="molecule type" value="Genomic_DNA"/>
</dbReference>
<feature type="region of interest" description="Disordered" evidence="2">
    <location>
        <begin position="545"/>
        <end position="636"/>
    </location>
</feature>